<reference evidence="1" key="1">
    <citation type="submission" date="2020-03" db="EMBL/GenBank/DDBJ databases">
        <title>Genome of Pelagibius litoralis DSM 21314T.</title>
        <authorList>
            <person name="Wang G."/>
        </authorList>
    </citation>
    <scope>NUCLEOTIDE SEQUENCE</scope>
    <source>
        <strain evidence="1">DSM 21314</strain>
    </source>
</reference>
<organism evidence="1 2">
    <name type="scientific">Pelagibius litoralis</name>
    <dbReference type="NCBI Taxonomy" id="374515"/>
    <lineage>
        <taxon>Bacteria</taxon>
        <taxon>Pseudomonadati</taxon>
        <taxon>Pseudomonadota</taxon>
        <taxon>Alphaproteobacteria</taxon>
        <taxon>Rhodospirillales</taxon>
        <taxon>Rhodovibrionaceae</taxon>
        <taxon>Pelagibius</taxon>
    </lineage>
</organism>
<evidence type="ECO:0000313" key="2">
    <source>
        <dbReference type="Proteomes" id="UP000761264"/>
    </source>
</evidence>
<dbReference type="Proteomes" id="UP000761264">
    <property type="component" value="Unassembled WGS sequence"/>
</dbReference>
<dbReference type="PROSITE" id="PS51257">
    <property type="entry name" value="PROKAR_LIPOPROTEIN"/>
    <property type="match status" value="1"/>
</dbReference>
<gene>
    <name evidence="1" type="ORF">HBA54_17950</name>
</gene>
<accession>A0A967K8J2</accession>
<comment type="caution">
    <text evidence="1">The sequence shown here is derived from an EMBL/GenBank/DDBJ whole genome shotgun (WGS) entry which is preliminary data.</text>
</comment>
<name>A0A967K8J2_9PROT</name>
<dbReference type="RefSeq" id="WP_167227137.1">
    <property type="nucleotide sequence ID" value="NZ_JAAQPH010000014.1"/>
</dbReference>
<sequence>MLKTLNQPVVLLIGALTLSGCYRFVEPPPIQGEMVRMADTEFGQFIRQHVEDIPDTKQTRELRADILSNPRVHVVSDDFLIHQRQSKEDSAWELVMMTKDDHHLVFCDFMEHQSVEIPEGAPARADKGTQTDSLLASGSPENLKRFVLSLSATAPDACLTLPFADAPEAEASQ</sequence>
<dbReference type="EMBL" id="JAAQPH010000014">
    <property type="protein sequence ID" value="NIA70483.1"/>
    <property type="molecule type" value="Genomic_DNA"/>
</dbReference>
<keyword evidence="2" id="KW-1185">Reference proteome</keyword>
<proteinExistence type="predicted"/>
<evidence type="ECO:0008006" key="3">
    <source>
        <dbReference type="Google" id="ProtNLM"/>
    </source>
</evidence>
<protein>
    <recommendedName>
        <fullName evidence="3">Lipoprotein</fullName>
    </recommendedName>
</protein>
<dbReference type="AlphaFoldDB" id="A0A967K8J2"/>
<evidence type="ECO:0000313" key="1">
    <source>
        <dbReference type="EMBL" id="NIA70483.1"/>
    </source>
</evidence>